<dbReference type="PANTHER" id="PTHR31286:SF171">
    <property type="entry name" value="CCHC-TYPE DOMAIN-CONTAINING PROTEIN"/>
    <property type="match status" value="1"/>
</dbReference>
<accession>A0A2K3NRD0</accession>
<feature type="compositionally biased region" description="Polar residues" evidence="2">
    <location>
        <begin position="84"/>
        <end position="95"/>
    </location>
</feature>
<evidence type="ECO:0000313" key="5">
    <source>
        <dbReference type="Proteomes" id="UP000236291"/>
    </source>
</evidence>
<dbReference type="STRING" id="57577.A0A2K3NRD0"/>
<dbReference type="InterPro" id="IPR001878">
    <property type="entry name" value="Znf_CCHC"/>
</dbReference>
<organism evidence="4 5">
    <name type="scientific">Trifolium pratense</name>
    <name type="common">Red clover</name>
    <dbReference type="NCBI Taxonomy" id="57577"/>
    <lineage>
        <taxon>Eukaryota</taxon>
        <taxon>Viridiplantae</taxon>
        <taxon>Streptophyta</taxon>
        <taxon>Embryophyta</taxon>
        <taxon>Tracheophyta</taxon>
        <taxon>Spermatophyta</taxon>
        <taxon>Magnoliopsida</taxon>
        <taxon>eudicotyledons</taxon>
        <taxon>Gunneridae</taxon>
        <taxon>Pentapetalae</taxon>
        <taxon>rosids</taxon>
        <taxon>fabids</taxon>
        <taxon>Fabales</taxon>
        <taxon>Fabaceae</taxon>
        <taxon>Papilionoideae</taxon>
        <taxon>50 kb inversion clade</taxon>
        <taxon>NPAAA clade</taxon>
        <taxon>Hologalegina</taxon>
        <taxon>IRL clade</taxon>
        <taxon>Trifolieae</taxon>
        <taxon>Trifolium</taxon>
    </lineage>
</organism>
<feature type="domain" description="CCHC-type" evidence="3">
    <location>
        <begin position="58"/>
        <end position="71"/>
    </location>
</feature>
<evidence type="ECO:0000259" key="3">
    <source>
        <dbReference type="PROSITE" id="PS50158"/>
    </source>
</evidence>
<keyword evidence="1" id="KW-0479">Metal-binding</keyword>
<reference evidence="4 5" key="2">
    <citation type="journal article" date="2017" name="Front. Plant Sci.">
        <title>Gene Classification and Mining of Molecular Markers Useful in Red Clover (Trifolium pratense) Breeding.</title>
        <authorList>
            <person name="Istvanek J."/>
            <person name="Dluhosova J."/>
            <person name="Dluhos P."/>
            <person name="Patkova L."/>
            <person name="Nedelnik J."/>
            <person name="Repkova J."/>
        </authorList>
    </citation>
    <scope>NUCLEOTIDE SEQUENCE [LARGE SCALE GENOMIC DNA]</scope>
    <source>
        <strain evidence="5">cv. Tatra</strain>
        <tissue evidence="4">Young leaves</tissue>
    </source>
</reference>
<comment type="caution">
    <text evidence="4">The sequence shown here is derived from an EMBL/GenBank/DDBJ whole genome shotgun (WGS) entry which is preliminary data.</text>
</comment>
<dbReference type="GO" id="GO:0008270">
    <property type="term" value="F:zinc ion binding"/>
    <property type="evidence" value="ECO:0007669"/>
    <property type="project" value="UniProtKB-KW"/>
</dbReference>
<sequence length="228" mass="25176">MASAIGRPIKVDTNTLKVERGRFARVCVEVDLTVPVVGKIWVNGHWYKVQYEGLHLICTNCGCYGHLGRNCTINPVVSKPANTSFNLHHAQNPNSGQPPRPPIADLEKSGVDLNSTPAVTKSGPIINNKEGNNELHGDWLLAHKTKTATSNQSFPPRPKPHEIPRNNNGIMDTKRRRHSDDKHHVPTPSNQPNSASQDVTIEANQDELHPNCNKVPDTPVHIDETMIS</sequence>
<dbReference type="GO" id="GO:0003676">
    <property type="term" value="F:nucleic acid binding"/>
    <property type="evidence" value="ECO:0007669"/>
    <property type="project" value="InterPro"/>
</dbReference>
<evidence type="ECO:0000256" key="1">
    <source>
        <dbReference type="PROSITE-ProRule" id="PRU00047"/>
    </source>
</evidence>
<feature type="region of interest" description="Disordered" evidence="2">
    <location>
        <begin position="147"/>
        <end position="228"/>
    </location>
</feature>
<proteinExistence type="predicted"/>
<dbReference type="PROSITE" id="PS50158">
    <property type="entry name" value="ZF_CCHC"/>
    <property type="match status" value="1"/>
</dbReference>
<gene>
    <name evidence="4" type="ORF">L195_g002044</name>
</gene>
<dbReference type="AlphaFoldDB" id="A0A2K3NRD0"/>
<keyword evidence="1" id="KW-0862">Zinc</keyword>
<feature type="region of interest" description="Disordered" evidence="2">
    <location>
        <begin position="84"/>
        <end position="131"/>
    </location>
</feature>
<dbReference type="PANTHER" id="PTHR31286">
    <property type="entry name" value="GLYCINE-RICH CELL WALL STRUCTURAL PROTEIN 1.8-LIKE"/>
    <property type="match status" value="1"/>
</dbReference>
<reference evidence="4 5" key="1">
    <citation type="journal article" date="2014" name="Am. J. Bot.">
        <title>Genome assembly and annotation for red clover (Trifolium pratense; Fabaceae).</title>
        <authorList>
            <person name="Istvanek J."/>
            <person name="Jaros M."/>
            <person name="Krenek A."/>
            <person name="Repkova J."/>
        </authorList>
    </citation>
    <scope>NUCLEOTIDE SEQUENCE [LARGE SCALE GENOMIC DNA]</scope>
    <source>
        <strain evidence="5">cv. Tatra</strain>
        <tissue evidence="4">Young leaves</tissue>
    </source>
</reference>
<evidence type="ECO:0000256" key="2">
    <source>
        <dbReference type="SAM" id="MobiDB-lite"/>
    </source>
</evidence>
<protein>
    <recommendedName>
        <fullName evidence="3">CCHC-type domain-containing protein</fullName>
    </recommendedName>
</protein>
<name>A0A2K3NRD0_TRIPR</name>
<keyword evidence="1" id="KW-0863">Zinc-finger</keyword>
<evidence type="ECO:0000313" key="4">
    <source>
        <dbReference type="EMBL" id="PNY05590.1"/>
    </source>
</evidence>
<feature type="compositionally biased region" description="Polar residues" evidence="2">
    <location>
        <begin position="187"/>
        <end position="203"/>
    </location>
</feature>
<dbReference type="InterPro" id="IPR040256">
    <property type="entry name" value="At4g02000-like"/>
</dbReference>
<dbReference type="EMBL" id="ASHM01000873">
    <property type="protein sequence ID" value="PNY05590.1"/>
    <property type="molecule type" value="Genomic_DNA"/>
</dbReference>
<dbReference type="Proteomes" id="UP000236291">
    <property type="component" value="Unassembled WGS sequence"/>
</dbReference>